<protein>
    <submittedName>
        <fullName evidence="2">Uncharacterized protein</fullName>
    </submittedName>
</protein>
<dbReference type="Proteomes" id="UP001417504">
    <property type="component" value="Unassembled WGS sequence"/>
</dbReference>
<comment type="caution">
    <text evidence="2">The sequence shown here is derived from an EMBL/GenBank/DDBJ whole genome shotgun (WGS) entry which is preliminary data.</text>
</comment>
<name>A0AAP0IXM7_9MAGN</name>
<feature type="region of interest" description="Disordered" evidence="1">
    <location>
        <begin position="123"/>
        <end position="143"/>
    </location>
</feature>
<reference evidence="2 3" key="1">
    <citation type="submission" date="2024-01" db="EMBL/GenBank/DDBJ databases">
        <title>Genome assemblies of Stephania.</title>
        <authorList>
            <person name="Yang L."/>
        </authorList>
    </citation>
    <scope>NUCLEOTIDE SEQUENCE [LARGE SCALE GENOMIC DNA]</scope>
    <source>
        <strain evidence="2">QJT</strain>
        <tissue evidence="2">Leaf</tissue>
    </source>
</reference>
<sequence length="171" mass="18264">MSNTSVPFIASSGPLQALKKRQIGLQKRGLIVSIVANIMAIAAEIQPIDGPLIPQHRPAVLPTRPIGSAVVPVPREQLRQKGPNPAVPRHLRDVRPEQRPAAAAAAMSRSTSCCCWEEGEEGPRAEVGDVDGEPLDRGGFDGGDWVVEDDRDVGGGGGGGRWWIWGFRVHG</sequence>
<evidence type="ECO:0000256" key="1">
    <source>
        <dbReference type="SAM" id="MobiDB-lite"/>
    </source>
</evidence>
<keyword evidence="3" id="KW-1185">Reference proteome</keyword>
<dbReference type="EMBL" id="JBBNAE010000005">
    <property type="protein sequence ID" value="KAK9123245.1"/>
    <property type="molecule type" value="Genomic_DNA"/>
</dbReference>
<proteinExistence type="predicted"/>
<evidence type="ECO:0000313" key="3">
    <source>
        <dbReference type="Proteomes" id="UP001417504"/>
    </source>
</evidence>
<dbReference type="AlphaFoldDB" id="A0AAP0IXM7"/>
<accession>A0AAP0IXM7</accession>
<evidence type="ECO:0000313" key="2">
    <source>
        <dbReference type="EMBL" id="KAK9123245.1"/>
    </source>
</evidence>
<organism evidence="2 3">
    <name type="scientific">Stephania japonica</name>
    <dbReference type="NCBI Taxonomy" id="461633"/>
    <lineage>
        <taxon>Eukaryota</taxon>
        <taxon>Viridiplantae</taxon>
        <taxon>Streptophyta</taxon>
        <taxon>Embryophyta</taxon>
        <taxon>Tracheophyta</taxon>
        <taxon>Spermatophyta</taxon>
        <taxon>Magnoliopsida</taxon>
        <taxon>Ranunculales</taxon>
        <taxon>Menispermaceae</taxon>
        <taxon>Menispermoideae</taxon>
        <taxon>Cissampelideae</taxon>
        <taxon>Stephania</taxon>
    </lineage>
</organism>
<gene>
    <name evidence="2" type="ORF">Sjap_012847</name>
</gene>